<dbReference type="InterPro" id="IPR016181">
    <property type="entry name" value="Acyl_CoA_acyltransferase"/>
</dbReference>
<dbReference type="EMBL" id="FWFD01000003">
    <property type="protein sequence ID" value="SLM84574.1"/>
    <property type="molecule type" value="Genomic_DNA"/>
</dbReference>
<gene>
    <name evidence="3" type="ORF">FM121_00680</name>
</gene>
<evidence type="ECO:0000256" key="1">
    <source>
        <dbReference type="SAM" id="Phobius"/>
    </source>
</evidence>
<keyword evidence="1" id="KW-0472">Membrane</keyword>
<keyword evidence="3" id="KW-0808">Transferase</keyword>
<name>A0A1X6WJV3_9ENTE</name>
<dbReference type="EC" id="2.3.1.-" evidence="3"/>
<dbReference type="PANTHER" id="PTHR43792:SF1">
    <property type="entry name" value="N-ACETYLTRANSFERASE DOMAIN-CONTAINING PROTEIN"/>
    <property type="match status" value="1"/>
</dbReference>
<keyword evidence="4" id="KW-1185">Reference proteome</keyword>
<keyword evidence="1" id="KW-0812">Transmembrane</keyword>
<evidence type="ECO:0000259" key="2">
    <source>
        <dbReference type="Pfam" id="PF13302"/>
    </source>
</evidence>
<reference evidence="4" key="1">
    <citation type="submission" date="2017-02" db="EMBL/GenBank/DDBJ databases">
        <authorList>
            <person name="Dridi B."/>
        </authorList>
    </citation>
    <scope>NUCLEOTIDE SEQUENCE [LARGE SCALE GENOMIC DNA]</scope>
    <source>
        <strain evidence="4">bH819</strain>
    </source>
</reference>
<dbReference type="InterPro" id="IPR000182">
    <property type="entry name" value="GNAT_dom"/>
</dbReference>
<dbReference type="Proteomes" id="UP000195918">
    <property type="component" value="Unassembled WGS sequence"/>
</dbReference>
<dbReference type="GO" id="GO:0016747">
    <property type="term" value="F:acyltransferase activity, transferring groups other than amino-acyl groups"/>
    <property type="evidence" value="ECO:0007669"/>
    <property type="project" value="InterPro"/>
</dbReference>
<dbReference type="Gene3D" id="3.40.630.30">
    <property type="match status" value="1"/>
</dbReference>
<dbReference type="OrthoDB" id="275901at2"/>
<proteinExistence type="predicted"/>
<dbReference type="SUPFAM" id="SSF55729">
    <property type="entry name" value="Acyl-CoA N-acyltransferases (Nat)"/>
    <property type="match status" value="1"/>
</dbReference>
<dbReference type="AlphaFoldDB" id="A0A1X6WJV3"/>
<evidence type="ECO:0000313" key="3">
    <source>
        <dbReference type="EMBL" id="SLM84574.1"/>
    </source>
</evidence>
<keyword evidence="1" id="KW-1133">Transmembrane helix</keyword>
<protein>
    <submittedName>
        <fullName evidence="3">Ribosomal-protein-serine acetyltransferase</fullName>
        <ecNumber evidence="3">2.3.1.-</ecNumber>
    </submittedName>
</protein>
<sequence>MFPPKILPIIFMKLIYYYTLYIFYLWYNLVNKFTIERVINMNITTERLILRPIIQEDITDYFAFYSDEENCRYLLNEPWNKDNMDENFKPKLENKSFLKRSSTLLSVVFKNKAIGEISIISCDMKDTIEIGYIFNSDYAHQGFALEALTATFDYLFLNKETHRIYADVDARNFKSARLCENLFMRKEAHHIEDYWNKGEWTDSLIFGILKREWLAKK</sequence>
<feature type="domain" description="N-acetyltransferase" evidence="2">
    <location>
        <begin position="47"/>
        <end position="182"/>
    </location>
</feature>
<dbReference type="InterPro" id="IPR051531">
    <property type="entry name" value="N-acetyltransferase"/>
</dbReference>
<dbReference type="PANTHER" id="PTHR43792">
    <property type="entry name" value="GNAT FAMILY, PUTATIVE (AFU_ORTHOLOGUE AFUA_3G00765)-RELATED-RELATED"/>
    <property type="match status" value="1"/>
</dbReference>
<accession>A0A1X6WJV3</accession>
<organism evidence="3 4">
    <name type="scientific">Vagococcus fluvialis bH819</name>
    <dbReference type="NCBI Taxonomy" id="1255619"/>
    <lineage>
        <taxon>Bacteria</taxon>
        <taxon>Bacillati</taxon>
        <taxon>Bacillota</taxon>
        <taxon>Bacilli</taxon>
        <taxon>Lactobacillales</taxon>
        <taxon>Enterococcaceae</taxon>
        <taxon>Vagococcus</taxon>
    </lineage>
</organism>
<evidence type="ECO:0000313" key="4">
    <source>
        <dbReference type="Proteomes" id="UP000195918"/>
    </source>
</evidence>
<keyword evidence="3" id="KW-0012">Acyltransferase</keyword>
<feature type="transmembrane region" description="Helical" evidence="1">
    <location>
        <begin position="6"/>
        <end position="27"/>
    </location>
</feature>
<dbReference type="Pfam" id="PF13302">
    <property type="entry name" value="Acetyltransf_3"/>
    <property type="match status" value="1"/>
</dbReference>